<proteinExistence type="predicted"/>
<dbReference type="GeneID" id="54567962"/>
<dbReference type="RefSeq" id="XP_033659795.1">
    <property type="nucleotide sequence ID" value="XM_033814690.1"/>
</dbReference>
<dbReference type="Proteomes" id="UP000799537">
    <property type="component" value="Unassembled WGS sequence"/>
</dbReference>
<feature type="region of interest" description="Disordered" evidence="1">
    <location>
        <begin position="1"/>
        <end position="21"/>
    </location>
</feature>
<reference evidence="2" key="1">
    <citation type="journal article" date="2020" name="Stud. Mycol.">
        <title>101 Dothideomycetes genomes: a test case for predicting lifestyles and emergence of pathogens.</title>
        <authorList>
            <person name="Haridas S."/>
            <person name="Albert R."/>
            <person name="Binder M."/>
            <person name="Bloem J."/>
            <person name="Labutti K."/>
            <person name="Salamov A."/>
            <person name="Andreopoulos B."/>
            <person name="Baker S."/>
            <person name="Barry K."/>
            <person name="Bills G."/>
            <person name="Bluhm B."/>
            <person name="Cannon C."/>
            <person name="Castanera R."/>
            <person name="Culley D."/>
            <person name="Daum C."/>
            <person name="Ezra D."/>
            <person name="Gonzalez J."/>
            <person name="Henrissat B."/>
            <person name="Kuo A."/>
            <person name="Liang C."/>
            <person name="Lipzen A."/>
            <person name="Lutzoni F."/>
            <person name="Magnuson J."/>
            <person name="Mondo S."/>
            <person name="Nolan M."/>
            <person name="Ohm R."/>
            <person name="Pangilinan J."/>
            <person name="Park H.-J."/>
            <person name="Ramirez L."/>
            <person name="Alfaro M."/>
            <person name="Sun H."/>
            <person name="Tritt A."/>
            <person name="Yoshinaga Y."/>
            <person name="Zwiers L.-H."/>
            <person name="Turgeon B."/>
            <person name="Goodwin S."/>
            <person name="Spatafora J."/>
            <person name="Crous P."/>
            <person name="Grigoriev I."/>
        </authorList>
    </citation>
    <scope>NUCLEOTIDE SEQUENCE</scope>
    <source>
        <strain evidence="2">ATCC 36951</strain>
    </source>
</reference>
<dbReference type="AlphaFoldDB" id="A0A6A6BZN7"/>
<gene>
    <name evidence="2" type="ORF">M409DRAFT_61252</name>
</gene>
<accession>A0A6A6BZN7</accession>
<evidence type="ECO:0000256" key="1">
    <source>
        <dbReference type="SAM" id="MobiDB-lite"/>
    </source>
</evidence>
<name>A0A6A6BZN7_ZASCE</name>
<protein>
    <submittedName>
        <fullName evidence="2">Uncharacterized protein</fullName>
    </submittedName>
</protein>
<dbReference type="EMBL" id="ML993646">
    <property type="protein sequence ID" value="KAF2158906.1"/>
    <property type="molecule type" value="Genomic_DNA"/>
</dbReference>
<organism evidence="2 3">
    <name type="scientific">Zasmidium cellare ATCC 36951</name>
    <dbReference type="NCBI Taxonomy" id="1080233"/>
    <lineage>
        <taxon>Eukaryota</taxon>
        <taxon>Fungi</taxon>
        <taxon>Dikarya</taxon>
        <taxon>Ascomycota</taxon>
        <taxon>Pezizomycotina</taxon>
        <taxon>Dothideomycetes</taxon>
        <taxon>Dothideomycetidae</taxon>
        <taxon>Mycosphaerellales</taxon>
        <taxon>Mycosphaerellaceae</taxon>
        <taxon>Zasmidium</taxon>
    </lineage>
</organism>
<evidence type="ECO:0000313" key="2">
    <source>
        <dbReference type="EMBL" id="KAF2158906.1"/>
    </source>
</evidence>
<evidence type="ECO:0000313" key="3">
    <source>
        <dbReference type="Proteomes" id="UP000799537"/>
    </source>
</evidence>
<keyword evidence="3" id="KW-1185">Reference proteome</keyword>
<sequence length="280" mass="30492">MPSLWLSRGASSLSSTSTSPRLSLRQIQSKFRSEPAPAPSPALACAVAIIRPRFSGRRASAASVKDRWSSEHFYCANSRTTTPERVLSPASIPTRMRHSSEHIACSVLLSLTVKLVHPDRRACLEFPSHCAGNKKARRFSLIPRPPGTLDAASPSRLSCRRMNADSTKQTKHPLFASAEQASSPSLSQPAYPRYDLEGLRFPYRPPCVRLQIWYLDRSSGVGSSIYHDVPPTLCRHGCVGDGVASSSVDIPCPFSISTLMNNNVATTFASVGSYHSHPST</sequence>